<organism evidence="1 2">
    <name type="scientific">Candidatus Azambacteria bacterium RIFCSPLOWO2_02_FULL_46_11</name>
    <dbReference type="NCBI Taxonomy" id="1797300"/>
    <lineage>
        <taxon>Bacteria</taxon>
        <taxon>Candidatus Azamiibacteriota</taxon>
    </lineage>
</organism>
<reference evidence="1 2" key="1">
    <citation type="journal article" date="2016" name="Nat. Commun.">
        <title>Thousands of microbial genomes shed light on interconnected biogeochemical processes in an aquifer system.</title>
        <authorList>
            <person name="Anantharaman K."/>
            <person name="Brown C.T."/>
            <person name="Hug L.A."/>
            <person name="Sharon I."/>
            <person name="Castelle C.J."/>
            <person name="Probst A.J."/>
            <person name="Thomas B.C."/>
            <person name="Singh A."/>
            <person name="Wilkins M.J."/>
            <person name="Karaoz U."/>
            <person name="Brodie E.L."/>
            <person name="Williams K.H."/>
            <person name="Hubbard S.S."/>
            <person name="Banfield J.F."/>
        </authorList>
    </citation>
    <scope>NUCLEOTIDE SEQUENCE [LARGE SCALE GENOMIC DNA]</scope>
</reference>
<protein>
    <submittedName>
        <fullName evidence="1">Uncharacterized protein</fullName>
    </submittedName>
</protein>
<name>A0A1F5CQP4_9BACT</name>
<gene>
    <name evidence="1" type="ORF">A3J02_01110</name>
</gene>
<dbReference type="AlphaFoldDB" id="A0A1F5CQP4"/>
<evidence type="ECO:0000313" key="1">
    <source>
        <dbReference type="EMBL" id="OGD45159.1"/>
    </source>
</evidence>
<sequence>MRTRFHWVRIKSTSPNLLKKLPRGFAALARRKGAVQALISLQARRGVGGIPSLARLAPALCAEKWWRNSQKKP</sequence>
<proteinExistence type="predicted"/>
<dbReference type="Proteomes" id="UP000178296">
    <property type="component" value="Unassembled WGS sequence"/>
</dbReference>
<evidence type="ECO:0000313" key="2">
    <source>
        <dbReference type="Proteomes" id="UP000178296"/>
    </source>
</evidence>
<comment type="caution">
    <text evidence="1">The sequence shown here is derived from an EMBL/GenBank/DDBJ whole genome shotgun (WGS) entry which is preliminary data.</text>
</comment>
<dbReference type="EMBL" id="MEYW01000007">
    <property type="protein sequence ID" value="OGD45159.1"/>
    <property type="molecule type" value="Genomic_DNA"/>
</dbReference>
<accession>A0A1F5CQP4</accession>